<evidence type="ECO:0000313" key="2">
    <source>
        <dbReference type="Proteomes" id="UP000502831"/>
    </source>
</evidence>
<dbReference type="AlphaFoldDB" id="A0A6G9VQK7"/>
<accession>A0A6G9VQK7</accession>
<reference evidence="1 2" key="1">
    <citation type="journal article" date="2017" name="Environ. Sci. Technol.">
        <title>Organohalide Respiration with Chlorinated Ethenes under Low pH Conditions.</title>
        <authorList>
            <person name="Yang Y."/>
            <person name="Capiro N.L."/>
            <person name="Marcet T.F."/>
            <person name="Yan J."/>
            <person name="Pennell K.D."/>
            <person name="Loffler F.E."/>
        </authorList>
    </citation>
    <scope>NUCLEOTIDE SEQUENCE [LARGE SCALE GENOMIC DNA]</scope>
    <source>
        <strain evidence="1 2">ACSDCE</strain>
    </source>
</reference>
<dbReference type="InterPro" id="IPR036322">
    <property type="entry name" value="WD40_repeat_dom_sf"/>
</dbReference>
<proteinExistence type="predicted"/>
<gene>
    <name evidence="1" type="ORF">FA584_06115</name>
</gene>
<dbReference type="SUPFAM" id="SSF50978">
    <property type="entry name" value="WD40 repeat-like"/>
    <property type="match status" value="1"/>
</dbReference>
<organism evidence="1 2">
    <name type="scientific">Sulfurospirillum diekertiae</name>
    <dbReference type="NCBI Taxonomy" id="1854492"/>
    <lineage>
        <taxon>Bacteria</taxon>
        <taxon>Pseudomonadati</taxon>
        <taxon>Campylobacterota</taxon>
        <taxon>Epsilonproteobacteria</taxon>
        <taxon>Campylobacterales</taxon>
        <taxon>Sulfurospirillaceae</taxon>
        <taxon>Sulfurospirillum</taxon>
    </lineage>
</organism>
<dbReference type="EMBL" id="CP039734">
    <property type="protein sequence ID" value="QIR75810.1"/>
    <property type="molecule type" value="Genomic_DNA"/>
</dbReference>
<name>A0A6G9VQK7_9BACT</name>
<protein>
    <submittedName>
        <fullName evidence="1">Uncharacterized protein</fullName>
    </submittedName>
</protein>
<evidence type="ECO:0000313" key="1">
    <source>
        <dbReference type="EMBL" id="QIR75810.1"/>
    </source>
</evidence>
<sequence length="255" mass="27981">MKYLIISLLFSLLSYASEIELAPKLMLNSMPKALIDKIDWCQNTQLHVDANGLWILSQTNLLRLDKPGKALMAPLHTTSFSLAKSGHPIAVVDDRLGLIRHGIFLPGPKLPDANYVLAQGQNDTLYVYNPQKVTPIYRFDGQMIRSIAQPSQPVLALSALGDSIVFATKEGIFTLQENKPLGLVMPLAEFGPITSLAVNTQTAEIFVGTPHAVYSLQTNVMVPLVTGIGGTIAFYDNRLWIADASLHQLYILTPK</sequence>
<dbReference type="Proteomes" id="UP000502831">
    <property type="component" value="Chromosome"/>
</dbReference>
<dbReference type="RefSeq" id="WP_167749724.1">
    <property type="nucleotide sequence ID" value="NZ_CP039734.2"/>
</dbReference>